<evidence type="ECO:0000256" key="1">
    <source>
        <dbReference type="SAM" id="Coils"/>
    </source>
</evidence>
<proteinExistence type="predicted"/>
<accession>A0ABP4NPK6</accession>
<feature type="domain" description="Helix-turn-helix type 11" evidence="2">
    <location>
        <begin position="15"/>
        <end position="62"/>
    </location>
</feature>
<evidence type="ECO:0000259" key="2">
    <source>
        <dbReference type="Pfam" id="PF08279"/>
    </source>
</evidence>
<dbReference type="InterPro" id="IPR036390">
    <property type="entry name" value="WH_DNA-bd_sf"/>
</dbReference>
<dbReference type="InterPro" id="IPR013196">
    <property type="entry name" value="HTH_11"/>
</dbReference>
<organism evidence="3 4">
    <name type="scientific">Brevibacterium picturae</name>
    <dbReference type="NCBI Taxonomy" id="260553"/>
    <lineage>
        <taxon>Bacteria</taxon>
        <taxon>Bacillati</taxon>
        <taxon>Actinomycetota</taxon>
        <taxon>Actinomycetes</taxon>
        <taxon>Micrococcales</taxon>
        <taxon>Brevibacteriaceae</taxon>
        <taxon>Brevibacterium</taxon>
    </lineage>
</organism>
<comment type="caution">
    <text evidence="3">The sequence shown here is derived from an EMBL/GenBank/DDBJ whole genome shotgun (WGS) entry which is preliminary data.</text>
</comment>
<evidence type="ECO:0000313" key="4">
    <source>
        <dbReference type="Proteomes" id="UP001501791"/>
    </source>
</evidence>
<dbReference type="Pfam" id="PF08279">
    <property type="entry name" value="HTH_11"/>
    <property type="match status" value="1"/>
</dbReference>
<dbReference type="InterPro" id="IPR036388">
    <property type="entry name" value="WH-like_DNA-bd_sf"/>
</dbReference>
<feature type="coiled-coil region" evidence="1">
    <location>
        <begin position="74"/>
        <end position="101"/>
    </location>
</feature>
<protein>
    <recommendedName>
        <fullName evidence="2">Helix-turn-helix type 11 domain-containing protein</fullName>
    </recommendedName>
</protein>
<reference evidence="4" key="1">
    <citation type="journal article" date="2019" name="Int. J. Syst. Evol. Microbiol.">
        <title>The Global Catalogue of Microorganisms (GCM) 10K type strain sequencing project: providing services to taxonomists for standard genome sequencing and annotation.</title>
        <authorList>
            <consortium name="The Broad Institute Genomics Platform"/>
            <consortium name="The Broad Institute Genome Sequencing Center for Infectious Disease"/>
            <person name="Wu L."/>
            <person name="Ma J."/>
        </authorList>
    </citation>
    <scope>NUCLEOTIDE SEQUENCE [LARGE SCALE GENOMIC DNA]</scope>
    <source>
        <strain evidence="4">JCM 13319</strain>
    </source>
</reference>
<keyword evidence="1" id="KW-0175">Coiled coil</keyword>
<keyword evidence="4" id="KW-1185">Reference proteome</keyword>
<gene>
    <name evidence="3" type="ORF">GCM10009691_41440</name>
</gene>
<dbReference type="EMBL" id="BAAALY010000039">
    <property type="protein sequence ID" value="GAA1563888.1"/>
    <property type="molecule type" value="Genomic_DNA"/>
</dbReference>
<name>A0ABP4NPK6_9MICO</name>
<dbReference type="Proteomes" id="UP001501791">
    <property type="component" value="Unassembled WGS sequence"/>
</dbReference>
<dbReference type="SUPFAM" id="SSF46785">
    <property type="entry name" value="Winged helix' DNA-binding domain"/>
    <property type="match status" value="1"/>
</dbReference>
<sequence>MGKREEIAEAMRTKVVAEFTANGHLTSVQKLQDDFDVSIGTAVRAMKDLIEAGYIYSNQRGYFMAASLPITEREDEQRAIAAELRAEAQRLQEIATRLDRTI</sequence>
<dbReference type="Gene3D" id="1.10.10.10">
    <property type="entry name" value="Winged helix-like DNA-binding domain superfamily/Winged helix DNA-binding domain"/>
    <property type="match status" value="1"/>
</dbReference>
<evidence type="ECO:0000313" key="3">
    <source>
        <dbReference type="EMBL" id="GAA1563888.1"/>
    </source>
</evidence>